<evidence type="ECO:0000259" key="4">
    <source>
        <dbReference type="Pfam" id="PF00884"/>
    </source>
</evidence>
<dbReference type="GO" id="GO:0005737">
    <property type="term" value="C:cytoplasm"/>
    <property type="evidence" value="ECO:0007669"/>
    <property type="project" value="TreeGrafter"/>
</dbReference>
<accession>A0A7X0LLC0</accession>
<dbReference type="PANTHER" id="PTHR45953">
    <property type="entry name" value="IDURONATE 2-SULFATASE"/>
    <property type="match status" value="1"/>
</dbReference>
<keyword evidence="1" id="KW-0479">Metal-binding</keyword>
<name>A0A7X0LLC0_9BACT</name>
<dbReference type="Pfam" id="PF00884">
    <property type="entry name" value="Sulfatase"/>
    <property type="match status" value="2"/>
</dbReference>
<reference evidence="5 6" key="1">
    <citation type="submission" date="2020-08" db="EMBL/GenBank/DDBJ databases">
        <title>Genomic Encyclopedia of Type Strains, Phase IV (KMG-IV): sequencing the most valuable type-strain genomes for metagenomic binning, comparative biology and taxonomic classification.</title>
        <authorList>
            <person name="Goeker M."/>
        </authorList>
    </citation>
    <scope>NUCLEOTIDE SEQUENCE [LARGE SCALE GENOMIC DNA]</scope>
    <source>
        <strain evidence="5 6">DSM 103725</strain>
    </source>
</reference>
<evidence type="ECO:0000256" key="1">
    <source>
        <dbReference type="ARBA" id="ARBA00022723"/>
    </source>
</evidence>
<feature type="signal peptide" evidence="3">
    <location>
        <begin position="1"/>
        <end position="32"/>
    </location>
</feature>
<dbReference type="AlphaFoldDB" id="A0A7X0LLC0"/>
<keyword evidence="6" id="KW-1185">Reference proteome</keyword>
<protein>
    <submittedName>
        <fullName evidence="5">Arylsulfatase A-like enzyme</fullName>
    </submittedName>
</protein>
<dbReference type="GO" id="GO:0008484">
    <property type="term" value="F:sulfuric ester hydrolase activity"/>
    <property type="evidence" value="ECO:0007669"/>
    <property type="project" value="TreeGrafter"/>
</dbReference>
<evidence type="ECO:0000256" key="3">
    <source>
        <dbReference type="SAM" id="SignalP"/>
    </source>
</evidence>
<evidence type="ECO:0000313" key="6">
    <source>
        <dbReference type="Proteomes" id="UP000541810"/>
    </source>
</evidence>
<dbReference type="SUPFAM" id="SSF53649">
    <property type="entry name" value="Alkaline phosphatase-like"/>
    <property type="match status" value="1"/>
</dbReference>
<dbReference type="GO" id="GO:0046872">
    <property type="term" value="F:metal ion binding"/>
    <property type="evidence" value="ECO:0007669"/>
    <property type="project" value="UniProtKB-KW"/>
</dbReference>
<dbReference type="EMBL" id="JACHGY010000001">
    <property type="protein sequence ID" value="MBB6429828.1"/>
    <property type="molecule type" value="Genomic_DNA"/>
</dbReference>
<sequence>MFQLLNPLRPLTQALAILTAVGCGLPGVSSLAAEPATQPNMLWIITDDQRYDSIAAFNRIVSNQDDSPLGPVSSPHVDRLVAEGTTFINTYTQSPACAPSRAAMHSGRYPHRRGVYGFETHHANNADIYRSTVPETLAAAGYQTAHTGKLGERTLPWDGQKVSWDSQQYQQIIGGDRKFRLAGDTDWVKEPLWVDGKNRGENIVFYFDDGKRVLVNNVKSGDHPAESYEAFADLVERLKILPHYEPGKDPVESFDRMIIGGESSRSVGLTRDGFTVRNLEKYLQNAGQPYQAVTGKKLHGPDPSKPLFVHVGFDFPHTPVLPPKSYRDRFAQYTYKIPQAAPGEIAAFPPQLQKLYGSKRTDHLTEAHLQQMIQDYYAFCAYGDQLVGETVEAFTAYSEAQGQPWMIVYVCGDHGWKLNEHGMTSKFATWDLDVHNPVVVVSSDKKNFPAGKVVHDFTEFVDMAPTFYAAAGLDVDSSEFDHLDGYDLAKVAEGSVPARDYVLIESWWVTGPRAALRTKDYAFSMKVKPVNAPGKQMDWPLGKSLKQVEAVLYDLTADPNEVQNVALDPRYAEVATALRNKLEDIVIREPRRIEVDWKAGPEGKVFRLDAGPQLYGGDDKKLELPSVSR</sequence>
<keyword evidence="3" id="KW-0732">Signal</keyword>
<dbReference type="InterPro" id="IPR017850">
    <property type="entry name" value="Alkaline_phosphatase_core_sf"/>
</dbReference>
<organism evidence="5 6">
    <name type="scientific">Algisphaera agarilytica</name>
    <dbReference type="NCBI Taxonomy" id="1385975"/>
    <lineage>
        <taxon>Bacteria</taxon>
        <taxon>Pseudomonadati</taxon>
        <taxon>Planctomycetota</taxon>
        <taxon>Phycisphaerae</taxon>
        <taxon>Phycisphaerales</taxon>
        <taxon>Phycisphaeraceae</taxon>
        <taxon>Algisphaera</taxon>
    </lineage>
</organism>
<gene>
    <name evidence="5" type="ORF">HNQ40_001634</name>
</gene>
<feature type="chain" id="PRO_5030903920" evidence="3">
    <location>
        <begin position="33"/>
        <end position="629"/>
    </location>
</feature>
<feature type="domain" description="Sulfatase N-terminal" evidence="4">
    <location>
        <begin position="301"/>
        <end position="472"/>
    </location>
</feature>
<comment type="caution">
    <text evidence="5">The sequence shown here is derived from an EMBL/GenBank/DDBJ whole genome shotgun (WGS) entry which is preliminary data.</text>
</comment>
<evidence type="ECO:0000256" key="2">
    <source>
        <dbReference type="ARBA" id="ARBA00022801"/>
    </source>
</evidence>
<dbReference type="CDD" id="cd16153">
    <property type="entry name" value="sulfatase_like"/>
    <property type="match status" value="1"/>
</dbReference>
<evidence type="ECO:0000313" key="5">
    <source>
        <dbReference type="EMBL" id="MBB6429828.1"/>
    </source>
</evidence>
<keyword evidence="2" id="KW-0378">Hydrolase</keyword>
<feature type="domain" description="Sulfatase N-terminal" evidence="4">
    <location>
        <begin position="39"/>
        <end position="153"/>
    </location>
</feature>
<dbReference type="PANTHER" id="PTHR45953:SF1">
    <property type="entry name" value="IDURONATE 2-SULFATASE"/>
    <property type="match status" value="1"/>
</dbReference>
<dbReference type="Gene3D" id="3.40.720.10">
    <property type="entry name" value="Alkaline Phosphatase, subunit A"/>
    <property type="match status" value="2"/>
</dbReference>
<proteinExistence type="predicted"/>
<dbReference type="InterPro" id="IPR000917">
    <property type="entry name" value="Sulfatase_N"/>
</dbReference>
<dbReference type="RefSeq" id="WP_184677389.1">
    <property type="nucleotide sequence ID" value="NZ_JACHGY010000001.1"/>
</dbReference>
<dbReference type="Proteomes" id="UP000541810">
    <property type="component" value="Unassembled WGS sequence"/>
</dbReference>